<organism evidence="2">
    <name type="scientific">freshwater metagenome</name>
    <dbReference type="NCBI Taxonomy" id="449393"/>
    <lineage>
        <taxon>unclassified sequences</taxon>
        <taxon>metagenomes</taxon>
        <taxon>ecological metagenomes</taxon>
    </lineage>
</organism>
<feature type="compositionally biased region" description="Low complexity" evidence="1">
    <location>
        <begin position="134"/>
        <end position="145"/>
    </location>
</feature>
<evidence type="ECO:0000256" key="1">
    <source>
        <dbReference type="SAM" id="MobiDB-lite"/>
    </source>
</evidence>
<evidence type="ECO:0000313" key="2">
    <source>
        <dbReference type="EMBL" id="CAB4988443.1"/>
    </source>
</evidence>
<name>A0A6J7NCR6_9ZZZZ</name>
<reference evidence="2" key="1">
    <citation type="submission" date="2020-05" db="EMBL/GenBank/DDBJ databases">
        <authorList>
            <person name="Chiriac C."/>
            <person name="Salcher M."/>
            <person name="Ghai R."/>
            <person name="Kavagutti S V."/>
        </authorList>
    </citation>
    <scope>NUCLEOTIDE SEQUENCE</scope>
</reference>
<feature type="region of interest" description="Disordered" evidence="1">
    <location>
        <begin position="105"/>
        <end position="168"/>
    </location>
</feature>
<dbReference type="AlphaFoldDB" id="A0A6J7NCR6"/>
<accession>A0A6J7NCR6</accession>
<feature type="compositionally biased region" description="Basic residues" evidence="1">
    <location>
        <begin position="117"/>
        <end position="127"/>
    </location>
</feature>
<sequence length="221" mass="23810">MARSRCSVTSTHCTYTMLGSESGRTSTWKIRIAWLASVGSLQTCCWLPGSPPRAPDSNRQILELASESFDHNVRSAMRLPVAPPCWLLLAIITQSFSSMMAVHPREPCSAAPSNASRRTRSLSRRAVRSPFAINNDNNSRPPSDSAAKTMRRKPSGDPKSTPRLTMRSNSVAFSEKVLTAWLAVVSAGSADRLETDPGFGAVLSQLAEVLHSAVSPSGARA</sequence>
<proteinExistence type="predicted"/>
<protein>
    <submittedName>
        <fullName evidence="2">Unannotated protein</fullName>
    </submittedName>
</protein>
<dbReference type="EMBL" id="CAFBOL010000028">
    <property type="protein sequence ID" value="CAB4988443.1"/>
    <property type="molecule type" value="Genomic_DNA"/>
</dbReference>
<gene>
    <name evidence="2" type="ORF">UFOPK3931_01320</name>
</gene>